<dbReference type="Pfam" id="PF00702">
    <property type="entry name" value="Hydrolase"/>
    <property type="match status" value="1"/>
</dbReference>
<dbReference type="GO" id="GO:0016787">
    <property type="term" value="F:hydrolase activity"/>
    <property type="evidence" value="ECO:0007669"/>
    <property type="project" value="UniProtKB-KW"/>
</dbReference>
<dbReference type="Gene3D" id="3.40.50.1000">
    <property type="entry name" value="HAD superfamily/HAD-like"/>
    <property type="match status" value="1"/>
</dbReference>
<dbReference type="PANTHER" id="PTHR42896:SF2">
    <property type="entry name" value="CBBY-LIKE PROTEIN"/>
    <property type="match status" value="1"/>
</dbReference>
<dbReference type="PANTHER" id="PTHR42896">
    <property type="entry name" value="XYLULOSE-1,5-BISPHOSPHATE (XUBP) PHOSPHATASE"/>
    <property type="match status" value="1"/>
</dbReference>
<accession>A0ABY2IDX7</accession>
<evidence type="ECO:0000313" key="2">
    <source>
        <dbReference type="EMBL" id="TFB86428.1"/>
    </source>
</evidence>
<dbReference type="InterPro" id="IPR023214">
    <property type="entry name" value="HAD_sf"/>
</dbReference>
<feature type="compositionally biased region" description="Low complexity" evidence="1">
    <location>
        <begin position="266"/>
        <end position="277"/>
    </location>
</feature>
<evidence type="ECO:0000313" key="3">
    <source>
        <dbReference type="Proteomes" id="UP000297608"/>
    </source>
</evidence>
<reference evidence="2 3" key="1">
    <citation type="submission" date="2019-03" db="EMBL/GenBank/DDBJ databases">
        <title>Genomics of glacier-inhabiting Cryobacterium strains.</title>
        <authorList>
            <person name="Liu Q."/>
            <person name="Xin Y.-H."/>
        </authorList>
    </citation>
    <scope>NUCLEOTIDE SEQUENCE [LARGE SCALE GENOMIC DNA]</scope>
    <source>
        <strain evidence="2 3">MDB2-B</strain>
    </source>
</reference>
<feature type="region of interest" description="Disordered" evidence="1">
    <location>
        <begin position="255"/>
        <end position="277"/>
    </location>
</feature>
<keyword evidence="2" id="KW-0378">Hydrolase</keyword>
<sequence>MPALIFDCDGVLADTERDGHLPAFNETFREFAVPVRWSDSDYAVKVKIGGGKERMRSALTPAVAAVLGLPDDPGALDEAVARWHRRKTAIYTDAVARGALPGRPGIKRITADAAAAGWTLAVASTSAEQSVLAVLTEAVGPDLAAHFRVFAGDVVAAKKPAPDIYLLALRELGVPAAEALVIEDSANGLQAALAAGLRTLITVSGYTAGEDFTGASLVVSSLGDPGGPSAITLKDPLHLDVGRTVELTDLTAILAAPGPTSPGPRSPGMTSPEPETP</sequence>
<dbReference type="SUPFAM" id="SSF56784">
    <property type="entry name" value="HAD-like"/>
    <property type="match status" value="1"/>
</dbReference>
<dbReference type="InterPro" id="IPR006439">
    <property type="entry name" value="HAD-SF_hydro_IA"/>
</dbReference>
<organism evidence="2 3">
    <name type="scientific">Cryobacterium algoricola</name>
    <dbReference type="NCBI Taxonomy" id="1259183"/>
    <lineage>
        <taxon>Bacteria</taxon>
        <taxon>Bacillati</taxon>
        <taxon>Actinomycetota</taxon>
        <taxon>Actinomycetes</taxon>
        <taxon>Micrococcales</taxon>
        <taxon>Microbacteriaceae</taxon>
        <taxon>Cryobacterium</taxon>
    </lineage>
</organism>
<dbReference type="Gene3D" id="1.10.150.240">
    <property type="entry name" value="Putative phosphatase, domain 2"/>
    <property type="match status" value="1"/>
</dbReference>
<dbReference type="SFLD" id="SFLDG01129">
    <property type="entry name" value="C1.5:_HAD__Beta-PGM__Phosphata"/>
    <property type="match status" value="1"/>
</dbReference>
<dbReference type="RefSeq" id="WP_134534977.1">
    <property type="nucleotide sequence ID" value="NZ_SOFG01000012.1"/>
</dbReference>
<protein>
    <submittedName>
        <fullName evidence="2">HAD family hydrolase</fullName>
    </submittedName>
</protein>
<keyword evidence="3" id="KW-1185">Reference proteome</keyword>
<proteinExistence type="predicted"/>
<comment type="caution">
    <text evidence="2">The sequence shown here is derived from an EMBL/GenBank/DDBJ whole genome shotgun (WGS) entry which is preliminary data.</text>
</comment>
<dbReference type="SFLD" id="SFLDS00003">
    <property type="entry name" value="Haloacid_Dehalogenase"/>
    <property type="match status" value="1"/>
</dbReference>
<dbReference type="Proteomes" id="UP000297608">
    <property type="component" value="Unassembled WGS sequence"/>
</dbReference>
<dbReference type="InterPro" id="IPR036412">
    <property type="entry name" value="HAD-like_sf"/>
</dbReference>
<name>A0ABY2IDX7_9MICO</name>
<evidence type="ECO:0000256" key="1">
    <source>
        <dbReference type="SAM" id="MobiDB-lite"/>
    </source>
</evidence>
<dbReference type="InterPro" id="IPR023198">
    <property type="entry name" value="PGP-like_dom2"/>
</dbReference>
<dbReference type="NCBIfam" id="TIGR01509">
    <property type="entry name" value="HAD-SF-IA-v3"/>
    <property type="match status" value="1"/>
</dbReference>
<gene>
    <name evidence="2" type="ORF">E3O44_11835</name>
</gene>
<dbReference type="EMBL" id="SOFG01000012">
    <property type="protein sequence ID" value="TFB86428.1"/>
    <property type="molecule type" value="Genomic_DNA"/>
</dbReference>
<dbReference type="InterPro" id="IPR044999">
    <property type="entry name" value="CbbY-like"/>
</dbReference>